<dbReference type="NCBIfam" id="NF006040">
    <property type="entry name" value="PRK08183.1"/>
    <property type="match status" value="1"/>
</dbReference>
<dbReference type="EMBL" id="LLXZ01000205">
    <property type="protein sequence ID" value="KRQ95759.1"/>
    <property type="molecule type" value="Genomic_DNA"/>
</dbReference>
<proteinExistence type="predicted"/>
<evidence type="ECO:0000256" key="1">
    <source>
        <dbReference type="SAM" id="MobiDB-lite"/>
    </source>
</evidence>
<evidence type="ECO:0000313" key="3">
    <source>
        <dbReference type="Proteomes" id="UP000050863"/>
    </source>
</evidence>
<evidence type="ECO:0000313" key="2">
    <source>
        <dbReference type="EMBL" id="KRQ95759.1"/>
    </source>
</evidence>
<keyword evidence="3" id="KW-1185">Reference proteome</keyword>
<dbReference type="Proteomes" id="UP000050863">
    <property type="component" value="Unassembled WGS sequence"/>
</dbReference>
<dbReference type="GO" id="GO:0016491">
    <property type="term" value="F:oxidoreductase activity"/>
    <property type="evidence" value="ECO:0007669"/>
    <property type="project" value="UniProtKB-KW"/>
</dbReference>
<dbReference type="PANTHER" id="PTHR12910">
    <property type="entry name" value="NADH-UBIQUINONE OXIDOREDUCTASE SUBUNIT B17.2"/>
    <property type="match status" value="1"/>
</dbReference>
<dbReference type="GO" id="GO:0006979">
    <property type="term" value="P:response to oxidative stress"/>
    <property type="evidence" value="ECO:0007669"/>
    <property type="project" value="TreeGrafter"/>
</dbReference>
<dbReference type="InterPro" id="IPR007763">
    <property type="entry name" value="NDUFA12"/>
</dbReference>
<dbReference type="Pfam" id="PF05071">
    <property type="entry name" value="NDUFA12"/>
    <property type="match status" value="1"/>
</dbReference>
<comment type="caution">
    <text evidence="2">The sequence shown here is derived from an EMBL/GenBank/DDBJ whole genome shotgun (WGS) entry which is preliminary data.</text>
</comment>
<sequence length="136" mass="15822">MKQFLLKFFTWWSGQTFGTQLWTWRFGELVGEDEQGNRYYRTKGRKIDPTLGFERRWVIYNGYAEASRVPPSWHGWLHHTVDVAPTEQSYTPREWEKPHQPNLTGTPAAYRPSGSTLVSGRRPKATGDYQAWTPGS</sequence>
<organism evidence="2 3">
    <name type="scientific">Bradyrhizobium jicamae</name>
    <dbReference type="NCBI Taxonomy" id="280332"/>
    <lineage>
        <taxon>Bacteria</taxon>
        <taxon>Pseudomonadati</taxon>
        <taxon>Pseudomonadota</taxon>
        <taxon>Alphaproteobacteria</taxon>
        <taxon>Hyphomicrobiales</taxon>
        <taxon>Nitrobacteraceae</taxon>
        <taxon>Bradyrhizobium</taxon>
    </lineage>
</organism>
<accession>A0A0R3KSZ1</accession>
<dbReference type="PANTHER" id="PTHR12910:SF2">
    <property type="entry name" value="NADH DEHYDROGENASE [UBIQUINONE] 1 ALPHA SUBCOMPLEX SUBUNIT 12"/>
    <property type="match status" value="1"/>
</dbReference>
<keyword evidence="2" id="KW-0560">Oxidoreductase</keyword>
<dbReference type="AlphaFoldDB" id="A0A0R3KSZ1"/>
<reference evidence="2 3" key="1">
    <citation type="submission" date="2014-03" db="EMBL/GenBank/DDBJ databases">
        <title>Bradyrhizobium valentinum sp. nov., isolated from effective nodules of Lupinus mariae-josephae, a lupine endemic of basic-lime soils in Eastern Spain.</title>
        <authorList>
            <person name="Duran D."/>
            <person name="Rey L."/>
            <person name="Navarro A."/>
            <person name="Busquets A."/>
            <person name="Imperial J."/>
            <person name="Ruiz-Argueso T."/>
        </authorList>
    </citation>
    <scope>NUCLEOTIDE SEQUENCE [LARGE SCALE GENOMIC DNA]</scope>
    <source>
        <strain evidence="2 3">PAC68</strain>
    </source>
</reference>
<dbReference type="GO" id="GO:0045271">
    <property type="term" value="C:respiratory chain complex I"/>
    <property type="evidence" value="ECO:0007669"/>
    <property type="project" value="InterPro"/>
</dbReference>
<dbReference type="RefSeq" id="WP_057840042.1">
    <property type="nucleotide sequence ID" value="NZ_LLXZ01000205.1"/>
</dbReference>
<dbReference type="EC" id="1.6.99.3" evidence="2"/>
<feature type="region of interest" description="Disordered" evidence="1">
    <location>
        <begin position="88"/>
        <end position="136"/>
    </location>
</feature>
<gene>
    <name evidence="2" type="ORF">CQ12_03070</name>
</gene>
<dbReference type="STRING" id="280332.CQ12_03070"/>
<protein>
    <submittedName>
        <fullName evidence="2">NADH dehydrogenase</fullName>
        <ecNumber evidence="2">1.6.99.3</ecNumber>
    </submittedName>
</protein>
<name>A0A0R3KSZ1_9BRAD</name>
<dbReference type="OrthoDB" id="9795340at2"/>